<evidence type="ECO:0000313" key="2">
    <source>
        <dbReference type="EMBL" id="MDT0611335.1"/>
    </source>
</evidence>
<name>A0ABU3AMB5_9ACTN</name>
<evidence type="ECO:0000256" key="1">
    <source>
        <dbReference type="SAM" id="MobiDB-lite"/>
    </source>
</evidence>
<protein>
    <submittedName>
        <fullName evidence="2">Uncharacterized protein</fullName>
    </submittedName>
</protein>
<dbReference type="EMBL" id="JAVRFH010000011">
    <property type="protein sequence ID" value="MDT0611335.1"/>
    <property type="molecule type" value="Genomic_DNA"/>
</dbReference>
<sequence>MAAIVPAAECTPCGGRSPLLRANRLQRSASTLGNCELPVLSPGSWTGIGSIPAGESAFSFPMPEVPGAAVRATCRRPDGSSAESPVVFVYSPVHSARRHTHDSGPPLSHDSTTQALFTDERAARRFGTDLLRLRVLTTGMSAPRVSPATESATSTVVTSGVDRWDAYLADCRRMIGLPLAGLAFGTAQIDLPQPSASRWIVSTVTIAASAEEDEAYDEGTEDEDPTVDGAVAVPYVPPEQRTRCRVWAQRWADTLVDPNGSPAQPLPVRLLVAGLYVQLLAAGVWDDDDHSWREGLSGLLGALDPQGGPDDGTAEQQAPPETGRRVDAMAAVLMTLLSQGATFTGGGEHDVQAACAWQEHKGMIARADPAGAEDLMLPPEQALARVAPWSEVERLVDRAKEDDPNAEVIGELSKAGWSVRYEDGIWDITGSFENLIPVVARAADRLGRHHADGVLVRARGRRRWAFAAWAKPLLVLLNPPVRVWRTYEVRSPGHTGVTVQRR</sequence>
<dbReference type="Proteomes" id="UP001180724">
    <property type="component" value="Unassembled WGS sequence"/>
</dbReference>
<feature type="region of interest" description="Disordered" evidence="1">
    <location>
        <begin position="296"/>
        <end position="322"/>
    </location>
</feature>
<comment type="caution">
    <text evidence="2">The sequence shown here is derived from an EMBL/GenBank/DDBJ whole genome shotgun (WGS) entry which is preliminary data.</text>
</comment>
<reference evidence="2" key="1">
    <citation type="submission" date="2024-05" db="EMBL/GenBank/DDBJ databases">
        <title>30 novel species of actinomycetes from the DSMZ collection.</title>
        <authorList>
            <person name="Nouioui I."/>
        </authorList>
    </citation>
    <scope>NUCLEOTIDE SEQUENCE</scope>
    <source>
        <strain evidence="2">DSM 40712</strain>
    </source>
</reference>
<evidence type="ECO:0000313" key="3">
    <source>
        <dbReference type="Proteomes" id="UP001180724"/>
    </source>
</evidence>
<keyword evidence="3" id="KW-1185">Reference proteome</keyword>
<gene>
    <name evidence="2" type="ORF">RM812_14005</name>
</gene>
<proteinExistence type="predicted"/>
<organism evidence="2 3">
    <name type="scientific">Streptomyces lancefieldiae</name>
    <dbReference type="NCBI Taxonomy" id="3075520"/>
    <lineage>
        <taxon>Bacteria</taxon>
        <taxon>Bacillati</taxon>
        <taxon>Actinomycetota</taxon>
        <taxon>Actinomycetes</taxon>
        <taxon>Kitasatosporales</taxon>
        <taxon>Streptomycetaceae</taxon>
        <taxon>Streptomyces</taxon>
    </lineage>
</organism>
<accession>A0ABU3AMB5</accession>